<dbReference type="Proteomes" id="UP000607653">
    <property type="component" value="Unassembled WGS sequence"/>
</dbReference>
<organism evidence="1 2">
    <name type="scientific">Nelumbo nucifera</name>
    <name type="common">Sacred lotus</name>
    <dbReference type="NCBI Taxonomy" id="4432"/>
    <lineage>
        <taxon>Eukaryota</taxon>
        <taxon>Viridiplantae</taxon>
        <taxon>Streptophyta</taxon>
        <taxon>Embryophyta</taxon>
        <taxon>Tracheophyta</taxon>
        <taxon>Spermatophyta</taxon>
        <taxon>Magnoliopsida</taxon>
        <taxon>Proteales</taxon>
        <taxon>Nelumbonaceae</taxon>
        <taxon>Nelumbo</taxon>
    </lineage>
</organism>
<dbReference type="AlphaFoldDB" id="A0A822Y6D0"/>
<name>A0A822Y6D0_NELNU</name>
<keyword evidence="2" id="KW-1185">Reference proteome</keyword>
<gene>
    <name evidence="1" type="ORF">HUJ06_029538</name>
</gene>
<comment type="caution">
    <text evidence="1">The sequence shown here is derived from an EMBL/GenBank/DDBJ whole genome shotgun (WGS) entry which is preliminary data.</text>
</comment>
<reference evidence="1 2" key="1">
    <citation type="journal article" date="2020" name="Mol. Biol. Evol.">
        <title>Distinct Expression and Methylation Patterns for Genes with Different Fates following a Single Whole-Genome Duplication in Flowering Plants.</title>
        <authorList>
            <person name="Shi T."/>
            <person name="Rahmani R.S."/>
            <person name="Gugger P.F."/>
            <person name="Wang M."/>
            <person name="Li H."/>
            <person name="Zhang Y."/>
            <person name="Li Z."/>
            <person name="Wang Q."/>
            <person name="Van de Peer Y."/>
            <person name="Marchal K."/>
            <person name="Chen J."/>
        </authorList>
    </citation>
    <scope>NUCLEOTIDE SEQUENCE [LARGE SCALE GENOMIC DNA]</scope>
    <source>
        <tissue evidence="1">Leaf</tissue>
    </source>
</reference>
<evidence type="ECO:0000313" key="2">
    <source>
        <dbReference type="Proteomes" id="UP000607653"/>
    </source>
</evidence>
<evidence type="ECO:0000313" key="1">
    <source>
        <dbReference type="EMBL" id="DAD28070.1"/>
    </source>
</evidence>
<dbReference type="EMBL" id="DUZY01000002">
    <property type="protein sequence ID" value="DAD28070.1"/>
    <property type="molecule type" value="Genomic_DNA"/>
</dbReference>
<protein>
    <submittedName>
        <fullName evidence="1">Uncharacterized protein</fullName>
    </submittedName>
</protein>
<accession>A0A822Y6D0</accession>
<sequence>MPLAKRQLFKRFLSYANPSGKSLPDPIVGLTLTSSNCVVDVTAPISSTLILQRNSFFSLYFISCSKGLPPPSPRGRRKKEREMGFQKGVVAAIAVTQRKKREKERWEFRGGCRHRRCHHRRHLEEEERERSDFRGSCCRCRPVQFAHTASVVATATVVAQRKKRERSDFRGSCHRRPCSVCSYPFSCLRRRPYSVHSFSASSTEHPTFEEERG</sequence>
<proteinExistence type="predicted"/>